<evidence type="ECO:0000313" key="4">
    <source>
        <dbReference type="Proteomes" id="UP001595645"/>
    </source>
</evidence>
<feature type="region of interest" description="Disordered" evidence="1">
    <location>
        <begin position="122"/>
        <end position="147"/>
    </location>
</feature>
<name>A0ABV7P2P8_9PSEU</name>
<sequence length="147" mass="15328">MRPKSARRHAGGPHDGHLRSPPRPHTLGSSLRQPTASETVRLVSANVRYVPFVPLAQLLERVDLVVGAGGVGTVVGTLAHGLPMVLWPQGADQPINAARAAASGTAITVASAAEITSAVLKHSRTASTADEPKTSPPRSHVVPNRPR</sequence>
<gene>
    <name evidence="3" type="ORF">ACFOSH_28365</name>
</gene>
<feature type="domain" description="Erythromycin biosynthesis protein CIII-like C-terminal" evidence="2">
    <location>
        <begin position="36"/>
        <end position="132"/>
    </location>
</feature>
<dbReference type="Gene3D" id="3.40.50.2000">
    <property type="entry name" value="Glycogen Phosphorylase B"/>
    <property type="match status" value="1"/>
</dbReference>
<dbReference type="SUPFAM" id="SSF53756">
    <property type="entry name" value="UDP-Glycosyltransferase/glycogen phosphorylase"/>
    <property type="match status" value="1"/>
</dbReference>
<dbReference type="RefSeq" id="WP_378242152.1">
    <property type="nucleotide sequence ID" value="NZ_JBHRWK010000048.1"/>
</dbReference>
<accession>A0ABV7P2P8</accession>
<evidence type="ECO:0000259" key="2">
    <source>
        <dbReference type="Pfam" id="PF06722"/>
    </source>
</evidence>
<evidence type="ECO:0000313" key="3">
    <source>
        <dbReference type="EMBL" id="MFC3453369.1"/>
    </source>
</evidence>
<evidence type="ECO:0000256" key="1">
    <source>
        <dbReference type="SAM" id="MobiDB-lite"/>
    </source>
</evidence>
<proteinExistence type="predicted"/>
<dbReference type="EMBL" id="JBHRWK010000048">
    <property type="protein sequence ID" value="MFC3453369.1"/>
    <property type="molecule type" value="Genomic_DNA"/>
</dbReference>
<dbReference type="Pfam" id="PF06722">
    <property type="entry name" value="EryCIII-like_C"/>
    <property type="match status" value="1"/>
</dbReference>
<feature type="region of interest" description="Disordered" evidence="1">
    <location>
        <begin position="1"/>
        <end position="33"/>
    </location>
</feature>
<protein>
    <submittedName>
        <fullName evidence="3">Nucleotide disphospho-sugar-binding domain-containing protein</fullName>
    </submittedName>
</protein>
<comment type="caution">
    <text evidence="3">The sequence shown here is derived from an EMBL/GenBank/DDBJ whole genome shotgun (WGS) entry which is preliminary data.</text>
</comment>
<organism evidence="3 4">
    <name type="scientific">Amycolatopsis speibonae</name>
    <dbReference type="NCBI Taxonomy" id="1450224"/>
    <lineage>
        <taxon>Bacteria</taxon>
        <taxon>Bacillati</taxon>
        <taxon>Actinomycetota</taxon>
        <taxon>Actinomycetes</taxon>
        <taxon>Pseudonocardiales</taxon>
        <taxon>Pseudonocardiaceae</taxon>
        <taxon>Amycolatopsis</taxon>
    </lineage>
</organism>
<reference evidence="4" key="1">
    <citation type="journal article" date="2019" name="Int. J. Syst. Evol. Microbiol.">
        <title>The Global Catalogue of Microorganisms (GCM) 10K type strain sequencing project: providing services to taxonomists for standard genome sequencing and annotation.</title>
        <authorList>
            <consortium name="The Broad Institute Genomics Platform"/>
            <consortium name="The Broad Institute Genome Sequencing Center for Infectious Disease"/>
            <person name="Wu L."/>
            <person name="Ma J."/>
        </authorList>
    </citation>
    <scope>NUCLEOTIDE SEQUENCE [LARGE SCALE GENOMIC DNA]</scope>
    <source>
        <strain evidence="4">CGMCC 4.7676</strain>
    </source>
</reference>
<keyword evidence="4" id="KW-1185">Reference proteome</keyword>
<feature type="compositionally biased region" description="Basic residues" evidence="1">
    <location>
        <begin position="1"/>
        <end position="11"/>
    </location>
</feature>
<dbReference type="Proteomes" id="UP001595645">
    <property type="component" value="Unassembled WGS sequence"/>
</dbReference>
<dbReference type="InterPro" id="IPR010610">
    <property type="entry name" value="EryCIII-like_C"/>
</dbReference>